<gene>
    <name evidence="4" type="ORF">AMAG_08186</name>
</gene>
<evidence type="ECO:0000256" key="2">
    <source>
        <dbReference type="ARBA" id="ARBA00022679"/>
    </source>
</evidence>
<dbReference type="Proteomes" id="UP000054350">
    <property type="component" value="Unassembled WGS sequence"/>
</dbReference>
<dbReference type="AlphaFoldDB" id="A0A0L0SKW3"/>
<keyword evidence="1" id="KW-0489">Methyltransferase</keyword>
<proteinExistence type="predicted"/>
<reference evidence="4 5" key="1">
    <citation type="submission" date="2009-11" db="EMBL/GenBank/DDBJ databases">
        <title>Annotation of Allomyces macrogynus ATCC 38327.</title>
        <authorList>
            <consortium name="The Broad Institute Genome Sequencing Platform"/>
            <person name="Russ C."/>
            <person name="Cuomo C."/>
            <person name="Burger G."/>
            <person name="Gray M.W."/>
            <person name="Holland P.W.H."/>
            <person name="King N."/>
            <person name="Lang F.B.F."/>
            <person name="Roger A.J."/>
            <person name="Ruiz-Trillo I."/>
            <person name="Young S.K."/>
            <person name="Zeng Q."/>
            <person name="Gargeya S."/>
            <person name="Fitzgerald M."/>
            <person name="Haas B."/>
            <person name="Abouelleil A."/>
            <person name="Alvarado L."/>
            <person name="Arachchi H.M."/>
            <person name="Berlin A."/>
            <person name="Chapman S.B."/>
            <person name="Gearin G."/>
            <person name="Goldberg J."/>
            <person name="Griggs A."/>
            <person name="Gujja S."/>
            <person name="Hansen M."/>
            <person name="Heiman D."/>
            <person name="Howarth C."/>
            <person name="Larimer J."/>
            <person name="Lui A."/>
            <person name="MacDonald P.J.P."/>
            <person name="McCowen C."/>
            <person name="Montmayeur A."/>
            <person name="Murphy C."/>
            <person name="Neiman D."/>
            <person name="Pearson M."/>
            <person name="Priest M."/>
            <person name="Roberts A."/>
            <person name="Saif S."/>
            <person name="Shea T."/>
            <person name="Sisk P."/>
            <person name="Stolte C."/>
            <person name="Sykes S."/>
            <person name="Wortman J."/>
            <person name="Nusbaum C."/>
            <person name="Birren B."/>
        </authorList>
    </citation>
    <scope>NUCLEOTIDE SEQUENCE [LARGE SCALE GENOMIC DNA]</scope>
    <source>
        <strain evidence="4 5">ATCC 38327</strain>
    </source>
</reference>
<keyword evidence="2" id="KW-0808">Transferase</keyword>
<dbReference type="PANTHER" id="PTHR21008:SF1">
    <property type="entry name" value="25S RRNA (ADENINE(2142)-N(1))-METHYLTRANSFERASE"/>
    <property type="match status" value="1"/>
</dbReference>
<sequence length="234" mass="25225">MKIQSTKYPSELLVALIAHLANTQPPIAAPGGLPDLQIPRDQVPLPQRPLSLLDVGALEGPVAYRKVQSRGLLSDILSIDLNPQSPAVLRADFFQFPTAPCRSSSPKSWTDEFDFTDYLAPVADAAHADPACFPGTGVPKTAQQTFDVVSLSLVVNFLPTPAARGAMLAKAIRHLDPNGARLVYLVLPRACVANARYMDADRLHGEVMMKGLGARLVAERESAKLVACWVPVRV</sequence>
<reference evidence="5" key="2">
    <citation type="submission" date="2009-11" db="EMBL/GenBank/DDBJ databases">
        <title>The Genome Sequence of Allomyces macrogynus strain ATCC 38327.</title>
        <authorList>
            <consortium name="The Broad Institute Genome Sequencing Platform"/>
            <person name="Russ C."/>
            <person name="Cuomo C."/>
            <person name="Shea T."/>
            <person name="Young S.K."/>
            <person name="Zeng Q."/>
            <person name="Koehrsen M."/>
            <person name="Haas B."/>
            <person name="Borodovsky M."/>
            <person name="Guigo R."/>
            <person name="Alvarado L."/>
            <person name="Berlin A."/>
            <person name="Borenstein D."/>
            <person name="Chen Z."/>
            <person name="Engels R."/>
            <person name="Freedman E."/>
            <person name="Gellesch M."/>
            <person name="Goldberg J."/>
            <person name="Griggs A."/>
            <person name="Gujja S."/>
            <person name="Heiman D."/>
            <person name="Hepburn T."/>
            <person name="Howarth C."/>
            <person name="Jen D."/>
            <person name="Larson L."/>
            <person name="Lewis B."/>
            <person name="Mehta T."/>
            <person name="Park D."/>
            <person name="Pearson M."/>
            <person name="Roberts A."/>
            <person name="Saif S."/>
            <person name="Shenoy N."/>
            <person name="Sisk P."/>
            <person name="Stolte C."/>
            <person name="Sykes S."/>
            <person name="Walk T."/>
            <person name="White J."/>
            <person name="Yandava C."/>
            <person name="Burger G."/>
            <person name="Gray M.W."/>
            <person name="Holland P.W.H."/>
            <person name="King N."/>
            <person name="Lang F.B.F."/>
            <person name="Roger A.J."/>
            <person name="Ruiz-Trillo I."/>
            <person name="Lander E."/>
            <person name="Nusbaum C."/>
        </authorList>
    </citation>
    <scope>NUCLEOTIDE SEQUENCE [LARGE SCALE GENOMIC DNA]</scope>
    <source>
        <strain evidence="5">ATCC 38327</strain>
    </source>
</reference>
<dbReference type="InterPro" id="IPR029063">
    <property type="entry name" value="SAM-dependent_MTases_sf"/>
</dbReference>
<name>A0A0L0SKW3_ALLM3</name>
<organism evidence="4 5">
    <name type="scientific">Allomyces macrogynus (strain ATCC 38327)</name>
    <name type="common">Allomyces javanicus var. macrogynus</name>
    <dbReference type="NCBI Taxonomy" id="578462"/>
    <lineage>
        <taxon>Eukaryota</taxon>
        <taxon>Fungi</taxon>
        <taxon>Fungi incertae sedis</taxon>
        <taxon>Blastocladiomycota</taxon>
        <taxon>Blastocladiomycetes</taxon>
        <taxon>Blastocladiales</taxon>
        <taxon>Blastocladiaceae</taxon>
        <taxon>Allomyces</taxon>
    </lineage>
</organism>
<dbReference type="Pfam" id="PF11968">
    <property type="entry name" value="Bmt2"/>
    <property type="match status" value="2"/>
</dbReference>
<keyword evidence="5" id="KW-1185">Reference proteome</keyword>
<dbReference type="GO" id="GO:0016433">
    <property type="term" value="F:rRNA (adenine) methyltransferase activity"/>
    <property type="evidence" value="ECO:0007669"/>
    <property type="project" value="TreeGrafter"/>
</dbReference>
<dbReference type="EMBL" id="GG745341">
    <property type="protein sequence ID" value="KNE63019.1"/>
    <property type="molecule type" value="Genomic_DNA"/>
</dbReference>
<evidence type="ECO:0008006" key="6">
    <source>
        <dbReference type="Google" id="ProtNLM"/>
    </source>
</evidence>
<accession>A0A0L0SKW3</accession>
<dbReference type="PANTHER" id="PTHR21008">
    <property type="entry name" value="S-ADENOSYLMETHIONINE SENSOR UPSTREAM OF MTORC1-RELATED"/>
    <property type="match status" value="1"/>
</dbReference>
<evidence type="ECO:0000313" key="5">
    <source>
        <dbReference type="Proteomes" id="UP000054350"/>
    </source>
</evidence>
<dbReference type="GO" id="GO:0005730">
    <property type="term" value="C:nucleolus"/>
    <property type="evidence" value="ECO:0007669"/>
    <property type="project" value="TreeGrafter"/>
</dbReference>
<dbReference type="STRING" id="578462.A0A0L0SKW3"/>
<dbReference type="Gene3D" id="3.40.50.150">
    <property type="entry name" value="Vaccinia Virus protein VP39"/>
    <property type="match status" value="1"/>
</dbReference>
<dbReference type="InterPro" id="IPR021867">
    <property type="entry name" value="Bmt2/SAMTOR"/>
</dbReference>
<dbReference type="VEuPathDB" id="FungiDB:AMAG_08186"/>
<evidence type="ECO:0000313" key="4">
    <source>
        <dbReference type="EMBL" id="KNE63019.1"/>
    </source>
</evidence>
<evidence type="ECO:0000256" key="3">
    <source>
        <dbReference type="ARBA" id="ARBA00022691"/>
    </source>
</evidence>
<evidence type="ECO:0000256" key="1">
    <source>
        <dbReference type="ARBA" id="ARBA00022603"/>
    </source>
</evidence>
<dbReference type="SUPFAM" id="SSF53335">
    <property type="entry name" value="S-adenosyl-L-methionine-dependent methyltransferases"/>
    <property type="match status" value="1"/>
</dbReference>
<protein>
    <recommendedName>
        <fullName evidence="6">Methyltransferase type 11 domain-containing protein</fullName>
    </recommendedName>
</protein>
<keyword evidence="3" id="KW-0949">S-adenosyl-L-methionine</keyword>
<dbReference type="OrthoDB" id="5954793at2759"/>